<gene>
    <name evidence="2" type="ORF">AW08_03673</name>
</gene>
<keyword evidence="3" id="KW-1185">Reference proteome</keyword>
<feature type="domain" description="Beta-ketoacyl synthase-like N-terminal" evidence="1">
    <location>
        <begin position="140"/>
        <end position="222"/>
    </location>
</feature>
<dbReference type="Proteomes" id="UP000020218">
    <property type="component" value="Unassembled WGS sequence"/>
</dbReference>
<dbReference type="EMBL" id="JFAX01000034">
    <property type="protein sequence ID" value="EXI64484.1"/>
    <property type="molecule type" value="Genomic_DNA"/>
</dbReference>
<accession>A0A011PDY9</accession>
<proteinExistence type="predicted"/>
<evidence type="ECO:0000313" key="2">
    <source>
        <dbReference type="EMBL" id="EXI64484.1"/>
    </source>
</evidence>
<dbReference type="GO" id="GO:0016746">
    <property type="term" value="F:acyltransferase activity"/>
    <property type="evidence" value="ECO:0007669"/>
    <property type="project" value="InterPro"/>
</dbReference>
<comment type="caution">
    <text evidence="2">The sequence shown here is derived from an EMBL/GenBank/DDBJ whole genome shotgun (WGS) entry which is preliminary data.</text>
</comment>
<dbReference type="Gene3D" id="3.40.47.10">
    <property type="match status" value="1"/>
</dbReference>
<name>A0A011PDY9_9PROT</name>
<organism evidence="2 3">
    <name type="scientific">Candidatus Accumulibacter adjunctus</name>
    <dbReference type="NCBI Taxonomy" id="1454001"/>
    <lineage>
        <taxon>Bacteria</taxon>
        <taxon>Pseudomonadati</taxon>
        <taxon>Pseudomonadota</taxon>
        <taxon>Betaproteobacteria</taxon>
        <taxon>Candidatus Accumulibacter</taxon>
    </lineage>
</organism>
<dbReference type="PATRIC" id="fig|1454001.3.peg.3711"/>
<evidence type="ECO:0000313" key="3">
    <source>
        <dbReference type="Proteomes" id="UP000020218"/>
    </source>
</evidence>
<dbReference type="SUPFAM" id="SSF53901">
    <property type="entry name" value="Thiolase-like"/>
    <property type="match status" value="2"/>
</dbReference>
<dbReference type="Pfam" id="PF00109">
    <property type="entry name" value="ketoacyl-synt"/>
    <property type="match status" value="1"/>
</dbReference>
<reference evidence="2" key="1">
    <citation type="submission" date="2014-02" db="EMBL/GenBank/DDBJ databases">
        <title>Expanding our view of genomic diversity in Candidatus Accumulibacter clades.</title>
        <authorList>
            <person name="Skennerton C.T."/>
            <person name="Barr J.J."/>
            <person name="Slater F.R."/>
            <person name="Bond P.L."/>
            <person name="Tyson G.W."/>
        </authorList>
    </citation>
    <scope>NUCLEOTIDE SEQUENCE [LARGE SCALE GENOMIC DNA]</scope>
</reference>
<dbReference type="InterPro" id="IPR016039">
    <property type="entry name" value="Thiolase-like"/>
</dbReference>
<protein>
    <submittedName>
        <fullName evidence="2">3-oxoacyl-(Acyl carrier protein) synthase</fullName>
    </submittedName>
</protein>
<sequence length="368" mass="39028">MVVSLQQPKMNWNWPEMDAEPVYVVCLGASTPVGRCAWSSAAAVRAGITGFGQHPYMVDTAGEPMRVARAPWLDIGLTGADRFEALMLPAIDQALEPILARPQEDLNIAIALGLPAPRPGLPEELQKELTRRCARKYHGTFGAAASFAAGHAGGLIALDAATRKLAMGELDACVVAGVDSYIQPETLEWLEACDQLHGAGPLNNAWGFIPGEAAGSVLLMRGAAIRRLQLDPLAQVLGVGTGFEPRRIKTETVCIGEGLTETFRIALANLPDGARVTDVYCDMNGEPYRADEYGFTCLRTKEAFDTASDFIAPADCWGDVAAASGPLHVGLAIISGAKSYANGPYAFVWASSEGGERGAALLSVKRTN</sequence>
<dbReference type="InterPro" id="IPR014030">
    <property type="entry name" value="Ketoacyl_synth_N"/>
</dbReference>
<evidence type="ECO:0000259" key="1">
    <source>
        <dbReference type="Pfam" id="PF00109"/>
    </source>
</evidence>
<dbReference type="AlphaFoldDB" id="A0A011PDY9"/>
<dbReference type="STRING" id="1454001.AW08_03673"/>